<dbReference type="InterPro" id="IPR003369">
    <property type="entry name" value="TatA/B/E"/>
</dbReference>
<keyword evidence="6" id="KW-0811">Translocation</keyword>
<sequence>MGINGYQLIILVVLALLILGPERLPDYAKKLAHWVRQLRVLAQDARVRFKEETGTDFDDVNWRQYDPRQYDPRRIIREALAEDYEETQRAVGSVRRSASWGTGSSRGGSASARESHPRASGLGPSTATPHDTAMPPETATSPAAGSSDPRALFGGGSSGAAASGAVAAGLAGAASLGVTGRSVTEESELIDHAGVPPAPFDVDAT</sequence>
<protein>
    <submittedName>
        <fullName evidence="9">Sec-independent protein translocase TatB</fullName>
    </submittedName>
</protein>
<keyword evidence="7" id="KW-0472">Membrane</keyword>
<comment type="subcellular location">
    <subcellularLocation>
        <location evidence="1">Membrane</location>
        <topology evidence="1">Single-pass membrane protein</topology>
    </subcellularLocation>
</comment>
<feature type="compositionally biased region" description="Low complexity" evidence="8">
    <location>
        <begin position="95"/>
        <end position="112"/>
    </location>
</feature>
<keyword evidence="2" id="KW-0813">Transport</keyword>
<comment type="caution">
    <text evidence="9">The sequence shown here is derived from an EMBL/GenBank/DDBJ whole genome shotgun (WGS) entry which is preliminary data.</text>
</comment>
<keyword evidence="10" id="KW-1185">Reference proteome</keyword>
<dbReference type="EMBL" id="JAVKGR010000001">
    <property type="protein sequence ID" value="MDR8018186.1"/>
    <property type="molecule type" value="Genomic_DNA"/>
</dbReference>
<evidence type="ECO:0000256" key="1">
    <source>
        <dbReference type="ARBA" id="ARBA00004167"/>
    </source>
</evidence>
<name>A0ABU2DP23_9MICC</name>
<evidence type="ECO:0000313" key="9">
    <source>
        <dbReference type="EMBL" id="MDR8018186.1"/>
    </source>
</evidence>
<dbReference type="RefSeq" id="WP_310547171.1">
    <property type="nucleotide sequence ID" value="NZ_JAVKGR010000001.1"/>
</dbReference>
<dbReference type="Pfam" id="PF02416">
    <property type="entry name" value="TatA_B_E"/>
    <property type="match status" value="1"/>
</dbReference>
<dbReference type="Gene3D" id="1.20.5.3310">
    <property type="match status" value="1"/>
</dbReference>
<feature type="region of interest" description="Disordered" evidence="8">
    <location>
        <begin position="87"/>
        <end position="163"/>
    </location>
</feature>
<evidence type="ECO:0000256" key="6">
    <source>
        <dbReference type="ARBA" id="ARBA00023010"/>
    </source>
</evidence>
<feature type="region of interest" description="Disordered" evidence="8">
    <location>
        <begin position="179"/>
        <end position="205"/>
    </location>
</feature>
<evidence type="ECO:0000256" key="7">
    <source>
        <dbReference type="ARBA" id="ARBA00023136"/>
    </source>
</evidence>
<keyword evidence="3" id="KW-0812">Transmembrane</keyword>
<organism evidence="9 10">
    <name type="scientific">Nesterenkonia aerolata</name>
    <dbReference type="NCBI Taxonomy" id="3074079"/>
    <lineage>
        <taxon>Bacteria</taxon>
        <taxon>Bacillati</taxon>
        <taxon>Actinomycetota</taxon>
        <taxon>Actinomycetes</taxon>
        <taxon>Micrococcales</taxon>
        <taxon>Micrococcaceae</taxon>
        <taxon>Nesterenkonia</taxon>
    </lineage>
</organism>
<accession>A0ABU2DP23</accession>
<evidence type="ECO:0000313" key="10">
    <source>
        <dbReference type="Proteomes" id="UP001251870"/>
    </source>
</evidence>
<evidence type="ECO:0000256" key="5">
    <source>
        <dbReference type="ARBA" id="ARBA00022989"/>
    </source>
</evidence>
<keyword evidence="5" id="KW-1133">Transmembrane helix</keyword>
<proteinExistence type="predicted"/>
<evidence type="ECO:0000256" key="4">
    <source>
        <dbReference type="ARBA" id="ARBA00022927"/>
    </source>
</evidence>
<evidence type="ECO:0000256" key="2">
    <source>
        <dbReference type="ARBA" id="ARBA00022448"/>
    </source>
</evidence>
<gene>
    <name evidence="9" type="ORF">RIL96_01215</name>
</gene>
<reference evidence="9 10" key="1">
    <citation type="submission" date="2023-09" db="EMBL/GenBank/DDBJ databases">
        <title>Description of three actinobacteria isolated from air of manufacturing shop in a pharmaceutical factory.</title>
        <authorList>
            <person name="Zhang D.-F."/>
        </authorList>
    </citation>
    <scope>NUCLEOTIDE SEQUENCE [LARGE SCALE GENOMIC DNA]</scope>
    <source>
        <strain evidence="9 10">LY-0111</strain>
    </source>
</reference>
<keyword evidence="4" id="KW-0653">Protein transport</keyword>
<evidence type="ECO:0000256" key="3">
    <source>
        <dbReference type="ARBA" id="ARBA00022692"/>
    </source>
</evidence>
<dbReference type="Proteomes" id="UP001251870">
    <property type="component" value="Unassembled WGS sequence"/>
</dbReference>
<evidence type="ECO:0000256" key="8">
    <source>
        <dbReference type="SAM" id="MobiDB-lite"/>
    </source>
</evidence>